<keyword evidence="3" id="KW-1185">Reference proteome</keyword>
<dbReference type="PANTHER" id="PTHR38593:SF1">
    <property type="entry name" value="BLR2558 PROTEIN"/>
    <property type="match status" value="1"/>
</dbReference>
<evidence type="ECO:0000313" key="3">
    <source>
        <dbReference type="Proteomes" id="UP000076088"/>
    </source>
</evidence>
<dbReference type="InterPro" id="IPR025419">
    <property type="entry name" value="DUF4142"/>
</dbReference>
<evidence type="ECO:0000259" key="1">
    <source>
        <dbReference type="Pfam" id="PF13628"/>
    </source>
</evidence>
<dbReference type="EMBL" id="CP013344">
    <property type="protein sequence ID" value="AMU89013.1"/>
    <property type="molecule type" value="Genomic_DNA"/>
</dbReference>
<feature type="domain" description="DUF4142" evidence="1">
    <location>
        <begin position="18"/>
        <end position="152"/>
    </location>
</feature>
<organism evidence="2 3">
    <name type="scientific">Sphingopyxis macrogoltabida</name>
    <name type="common">Sphingomonas macrogoltabidus</name>
    <dbReference type="NCBI Taxonomy" id="33050"/>
    <lineage>
        <taxon>Bacteria</taxon>
        <taxon>Pseudomonadati</taxon>
        <taxon>Pseudomonadota</taxon>
        <taxon>Alphaproteobacteria</taxon>
        <taxon>Sphingomonadales</taxon>
        <taxon>Sphingomonadaceae</taxon>
        <taxon>Sphingopyxis</taxon>
    </lineage>
</organism>
<name>A0AAC9FFD0_SPHMC</name>
<reference evidence="2 3" key="2">
    <citation type="journal article" date="2016" name="Genome Announc.">
        <title>Complete Genome Sequence of Sphingopyxis macrogoltabida Strain 203N (NBRC 111659), a Polyethylene Glycol Degrader.</title>
        <authorList>
            <person name="Ohtsubo Y."/>
            <person name="Nonoyama S."/>
            <person name="Nagata Y."/>
            <person name="Numata M."/>
            <person name="Tsuchikane K."/>
            <person name="Hosoyama A."/>
            <person name="Yamazoe A."/>
            <person name="Tsuda M."/>
            <person name="Fujita N."/>
            <person name="Kawai F."/>
        </authorList>
    </citation>
    <scope>NUCLEOTIDE SEQUENCE [LARGE SCALE GENOMIC DNA]</scope>
    <source>
        <strain evidence="2 3">203N</strain>
    </source>
</reference>
<dbReference type="Gene3D" id="1.20.1260.10">
    <property type="match status" value="1"/>
</dbReference>
<dbReference type="Pfam" id="PF13628">
    <property type="entry name" value="DUF4142"/>
    <property type="match status" value="1"/>
</dbReference>
<proteinExistence type="predicted"/>
<dbReference type="PANTHER" id="PTHR38593">
    <property type="entry name" value="BLR2558 PROTEIN"/>
    <property type="match status" value="1"/>
</dbReference>
<dbReference type="AlphaFoldDB" id="A0AAC9FFD0"/>
<accession>A0AAC9FFD0</accession>
<evidence type="ECO:0000313" key="2">
    <source>
        <dbReference type="EMBL" id="AMU89013.1"/>
    </source>
</evidence>
<sequence length="155" mass="15702">MAPEPGPAAATPAQAVSTADYVAQAGAGDLWEIESSKALLAKSKDAKVRAFAEMMIDNHGKSTAKVKAAAASAGVEAPTPTLAPDQEKMLADIKAADAAGIDKIYLDHQKTAHGAALALHQGYAASGEAVALKQAAAEIVPVVEAHRAELGKLAP</sequence>
<protein>
    <recommendedName>
        <fullName evidence="1">DUF4142 domain-containing protein</fullName>
    </recommendedName>
</protein>
<dbReference type="Proteomes" id="UP000076088">
    <property type="component" value="Chromosome"/>
</dbReference>
<dbReference type="InterPro" id="IPR012347">
    <property type="entry name" value="Ferritin-like"/>
</dbReference>
<reference evidence="3" key="1">
    <citation type="submission" date="2015-11" db="EMBL/GenBank/DDBJ databases">
        <title>Complete genome sequence of a polyethylene-glycol degrader Sphingopyxis macrogoltabida 203N (NBRC 111659).</title>
        <authorList>
            <person name="Yoshiyuki O."/>
            <person name="Shouta N."/>
            <person name="Nagata Y."/>
            <person name="Numata M."/>
            <person name="Tsuchikane K."/>
            <person name="Hosoyama A."/>
            <person name="Yamazoe A."/>
            <person name="Tsuda M."/>
            <person name="Fujita N."/>
            <person name="Kawai F."/>
        </authorList>
    </citation>
    <scope>NUCLEOTIDE SEQUENCE [LARGE SCALE GENOMIC DNA]</scope>
    <source>
        <strain evidence="3">203N</strain>
    </source>
</reference>
<gene>
    <name evidence="2" type="ORF">ATM17_08165</name>
</gene>